<dbReference type="PRINTS" id="PR01862">
    <property type="entry name" value="BCL2FAMILY"/>
</dbReference>
<comment type="subcellular location">
    <subcellularLocation>
        <location evidence="2">Cytoplasm</location>
    </subcellularLocation>
    <subcellularLocation>
        <location evidence="1">Nucleus</location>
    </subcellularLocation>
</comment>
<evidence type="ECO:0000256" key="6">
    <source>
        <dbReference type="ARBA" id="ARBA00023242"/>
    </source>
</evidence>
<keyword evidence="4" id="KW-0963">Cytoplasm</keyword>
<evidence type="ECO:0000313" key="9">
    <source>
        <dbReference type="Proteomes" id="UP001529510"/>
    </source>
</evidence>
<feature type="non-terminal residue" evidence="8">
    <location>
        <position position="70"/>
    </location>
</feature>
<name>A0ABD0NZE3_CIRMR</name>
<dbReference type="InterPro" id="IPR026298">
    <property type="entry name" value="Bcl-2_fam"/>
</dbReference>
<dbReference type="InterPro" id="IPR046371">
    <property type="entry name" value="Bcl-2_BH1-3"/>
</dbReference>
<gene>
    <name evidence="8" type="ORF">M9458_039078</name>
</gene>
<accession>A0ABD0NZE3</accession>
<dbReference type="SUPFAM" id="SSF56854">
    <property type="entry name" value="Bcl-2 inhibitors of programmed cell death"/>
    <property type="match status" value="1"/>
</dbReference>
<dbReference type="InterPro" id="IPR002475">
    <property type="entry name" value="Bcl2-like"/>
</dbReference>
<keyword evidence="9" id="KW-1185">Reference proteome</keyword>
<organism evidence="8 9">
    <name type="scientific">Cirrhinus mrigala</name>
    <name type="common">Mrigala</name>
    <dbReference type="NCBI Taxonomy" id="683832"/>
    <lineage>
        <taxon>Eukaryota</taxon>
        <taxon>Metazoa</taxon>
        <taxon>Chordata</taxon>
        <taxon>Craniata</taxon>
        <taxon>Vertebrata</taxon>
        <taxon>Euteleostomi</taxon>
        <taxon>Actinopterygii</taxon>
        <taxon>Neopterygii</taxon>
        <taxon>Teleostei</taxon>
        <taxon>Ostariophysi</taxon>
        <taxon>Cypriniformes</taxon>
        <taxon>Cyprinidae</taxon>
        <taxon>Labeoninae</taxon>
        <taxon>Labeonini</taxon>
        <taxon>Cirrhinus</taxon>
    </lineage>
</organism>
<comment type="caution">
    <text evidence="8">The sequence shown here is derived from an EMBL/GenBank/DDBJ whole genome shotgun (WGS) entry which is preliminary data.</text>
</comment>
<evidence type="ECO:0000256" key="2">
    <source>
        <dbReference type="ARBA" id="ARBA00004496"/>
    </source>
</evidence>
<feature type="non-terminal residue" evidence="8">
    <location>
        <position position="1"/>
    </location>
</feature>
<dbReference type="Pfam" id="PF00452">
    <property type="entry name" value="Bcl-2"/>
    <property type="match status" value="1"/>
</dbReference>
<dbReference type="Proteomes" id="UP001529510">
    <property type="component" value="Unassembled WGS sequence"/>
</dbReference>
<sequence length="70" mass="7991">LDSQPDDMSVIGSIAKTMFKDDTTNWGRIVSLVAFGAVMCSQLRELKRDRCISSYLISEQHNWLLNNKGW</sequence>
<evidence type="ECO:0000256" key="5">
    <source>
        <dbReference type="ARBA" id="ARBA00022703"/>
    </source>
</evidence>
<comment type="similarity">
    <text evidence="3">Belongs to the Bcl-2 family.</text>
</comment>
<keyword evidence="6" id="KW-0539">Nucleus</keyword>
<dbReference type="PANTHER" id="PTHR11256">
    <property type="entry name" value="BCL-2 RELATED"/>
    <property type="match status" value="1"/>
</dbReference>
<evidence type="ECO:0000259" key="7">
    <source>
        <dbReference type="Pfam" id="PF00452"/>
    </source>
</evidence>
<evidence type="ECO:0000256" key="3">
    <source>
        <dbReference type="ARBA" id="ARBA00009458"/>
    </source>
</evidence>
<reference evidence="8 9" key="1">
    <citation type="submission" date="2024-05" db="EMBL/GenBank/DDBJ databases">
        <title>Genome sequencing and assembly of Indian major carp, Cirrhinus mrigala (Hamilton, 1822).</title>
        <authorList>
            <person name="Mohindra V."/>
            <person name="Chowdhury L.M."/>
            <person name="Lal K."/>
            <person name="Jena J.K."/>
        </authorList>
    </citation>
    <scope>NUCLEOTIDE SEQUENCE [LARGE SCALE GENOMIC DNA]</scope>
    <source>
        <strain evidence="8">CM1030</strain>
        <tissue evidence="8">Blood</tissue>
    </source>
</reference>
<dbReference type="InterPro" id="IPR013281">
    <property type="entry name" value="Apop_reg_Mc1"/>
</dbReference>
<evidence type="ECO:0000313" key="8">
    <source>
        <dbReference type="EMBL" id="KAL0167234.1"/>
    </source>
</evidence>
<dbReference type="PANTHER" id="PTHR11256:SF46">
    <property type="entry name" value="INDUCED MYELOID LEUKEMIA CELL DIFFERENTIATION PROTEIN MCL-1"/>
    <property type="match status" value="1"/>
</dbReference>
<evidence type="ECO:0000256" key="4">
    <source>
        <dbReference type="ARBA" id="ARBA00022490"/>
    </source>
</evidence>
<dbReference type="EMBL" id="JAMKFB020000019">
    <property type="protein sequence ID" value="KAL0167234.1"/>
    <property type="molecule type" value="Genomic_DNA"/>
</dbReference>
<dbReference type="AlphaFoldDB" id="A0ABD0NZE3"/>
<dbReference type="GO" id="GO:0006915">
    <property type="term" value="P:apoptotic process"/>
    <property type="evidence" value="ECO:0007669"/>
    <property type="project" value="UniProtKB-KW"/>
</dbReference>
<keyword evidence="5" id="KW-0053">Apoptosis</keyword>
<dbReference type="GO" id="GO:0005634">
    <property type="term" value="C:nucleus"/>
    <property type="evidence" value="ECO:0007669"/>
    <property type="project" value="UniProtKB-SubCell"/>
</dbReference>
<dbReference type="InterPro" id="IPR036834">
    <property type="entry name" value="Bcl-2-like_sf"/>
</dbReference>
<dbReference type="GO" id="GO:0005737">
    <property type="term" value="C:cytoplasm"/>
    <property type="evidence" value="ECO:0007669"/>
    <property type="project" value="UniProtKB-SubCell"/>
</dbReference>
<dbReference type="PRINTS" id="PR01866">
    <property type="entry name" value="APOPREGMCL1"/>
</dbReference>
<proteinExistence type="inferred from homology"/>
<protein>
    <recommendedName>
        <fullName evidence="7">Bcl-2 Bcl-2 homology region 1-3 domain-containing protein</fullName>
    </recommendedName>
</protein>
<feature type="domain" description="Bcl-2 Bcl-2 homology region 1-3" evidence="7">
    <location>
        <begin position="5"/>
        <end position="70"/>
    </location>
</feature>
<dbReference type="Gene3D" id="1.10.437.10">
    <property type="entry name" value="Blc2-like"/>
    <property type="match status" value="1"/>
</dbReference>
<dbReference type="PROSITE" id="PS50062">
    <property type="entry name" value="BCL2_FAMILY"/>
    <property type="match status" value="1"/>
</dbReference>
<evidence type="ECO:0000256" key="1">
    <source>
        <dbReference type="ARBA" id="ARBA00004123"/>
    </source>
</evidence>